<evidence type="ECO:0000256" key="2">
    <source>
        <dbReference type="ARBA" id="ARBA00022884"/>
    </source>
</evidence>
<dbReference type="GO" id="GO:0000381">
    <property type="term" value="P:regulation of alternative mRNA splicing, via spliceosome"/>
    <property type="evidence" value="ECO:0007669"/>
    <property type="project" value="TreeGrafter"/>
</dbReference>
<dbReference type="PANTHER" id="PTHR13798">
    <property type="entry name" value="RNA BINDING MOTIF RBM PROTEIN -RELATED"/>
    <property type="match status" value="1"/>
</dbReference>
<evidence type="ECO:0000313" key="8">
    <source>
        <dbReference type="Proteomes" id="UP000440578"/>
    </source>
</evidence>
<keyword evidence="8" id="KW-1185">Reference proteome</keyword>
<dbReference type="Proteomes" id="UP000440578">
    <property type="component" value="Unassembled WGS sequence"/>
</dbReference>
<evidence type="ECO:0000313" key="7">
    <source>
        <dbReference type="EMBL" id="KAF0299406.1"/>
    </source>
</evidence>
<reference evidence="7 8" key="1">
    <citation type="submission" date="2019-07" db="EMBL/GenBank/DDBJ databases">
        <title>Draft genome assembly of a fouling barnacle, Amphibalanus amphitrite (Darwin, 1854): The first reference genome for Thecostraca.</title>
        <authorList>
            <person name="Kim W."/>
        </authorList>
    </citation>
    <scope>NUCLEOTIDE SEQUENCE [LARGE SCALE GENOMIC DNA]</scope>
    <source>
        <strain evidence="7">SNU_AA5</strain>
        <tissue evidence="7">Soma without cirri and trophi</tissue>
    </source>
</reference>
<keyword evidence="3" id="KW-0539">Nucleus</keyword>
<dbReference type="AlphaFoldDB" id="A0A6A4VX53"/>
<feature type="domain" description="RRM" evidence="6">
    <location>
        <begin position="1"/>
        <end position="57"/>
    </location>
</feature>
<dbReference type="SUPFAM" id="SSF54928">
    <property type="entry name" value="RNA-binding domain, RBD"/>
    <property type="match status" value="1"/>
</dbReference>
<feature type="region of interest" description="Disordered" evidence="5">
    <location>
        <begin position="1"/>
        <end position="20"/>
    </location>
</feature>
<evidence type="ECO:0000256" key="3">
    <source>
        <dbReference type="ARBA" id="ARBA00023242"/>
    </source>
</evidence>
<dbReference type="Pfam" id="PF00076">
    <property type="entry name" value="RRM_1"/>
    <property type="match status" value="1"/>
</dbReference>
<dbReference type="GO" id="GO:0003727">
    <property type="term" value="F:single-stranded RNA binding"/>
    <property type="evidence" value="ECO:0007669"/>
    <property type="project" value="TreeGrafter"/>
</dbReference>
<dbReference type="InterPro" id="IPR012677">
    <property type="entry name" value="Nucleotide-bd_a/b_plait_sf"/>
</dbReference>
<evidence type="ECO:0000256" key="5">
    <source>
        <dbReference type="SAM" id="MobiDB-lite"/>
    </source>
</evidence>
<feature type="compositionally biased region" description="Basic residues" evidence="5">
    <location>
        <begin position="168"/>
        <end position="179"/>
    </location>
</feature>
<gene>
    <name evidence="7" type="primary">RBM7_2</name>
    <name evidence="7" type="ORF">FJT64_027854</name>
</gene>
<feature type="region of interest" description="Disordered" evidence="5">
    <location>
        <begin position="125"/>
        <end position="179"/>
    </location>
</feature>
<accession>A0A6A4VX53</accession>
<dbReference type="GO" id="GO:0005654">
    <property type="term" value="C:nucleoplasm"/>
    <property type="evidence" value="ECO:0007669"/>
    <property type="project" value="UniProtKB-SubCell"/>
</dbReference>
<comment type="subcellular location">
    <subcellularLocation>
        <location evidence="1">Nucleus</location>
        <location evidence="1">Nucleoplasm</location>
    </subcellularLocation>
</comment>
<evidence type="ECO:0000259" key="6">
    <source>
        <dbReference type="PROSITE" id="PS50102"/>
    </source>
</evidence>
<comment type="caution">
    <text evidence="7">The sequence shown here is derived from an EMBL/GenBank/DDBJ whole genome shotgun (WGS) entry which is preliminary data.</text>
</comment>
<evidence type="ECO:0000256" key="1">
    <source>
        <dbReference type="ARBA" id="ARBA00004642"/>
    </source>
</evidence>
<dbReference type="PANTHER" id="PTHR13798:SF11">
    <property type="entry name" value="RNA-BINDING PROTEIN 7-RELATED"/>
    <property type="match status" value="1"/>
</dbReference>
<dbReference type="OrthoDB" id="407442at2759"/>
<name>A0A6A4VX53_AMPAM</name>
<feature type="compositionally biased region" description="Gly residues" evidence="5">
    <location>
        <begin position="158"/>
        <end position="167"/>
    </location>
</feature>
<dbReference type="PROSITE" id="PS50102">
    <property type="entry name" value="RRM"/>
    <property type="match status" value="1"/>
</dbReference>
<dbReference type="Gene3D" id="3.30.70.330">
    <property type="match status" value="1"/>
</dbReference>
<protein>
    <submittedName>
        <fullName evidence="7">RNA-binding protein 7</fullName>
    </submittedName>
</protein>
<dbReference type="InterPro" id="IPR000504">
    <property type="entry name" value="RRM_dom"/>
</dbReference>
<organism evidence="7 8">
    <name type="scientific">Amphibalanus amphitrite</name>
    <name type="common">Striped barnacle</name>
    <name type="synonym">Balanus amphitrite</name>
    <dbReference type="NCBI Taxonomy" id="1232801"/>
    <lineage>
        <taxon>Eukaryota</taxon>
        <taxon>Metazoa</taxon>
        <taxon>Ecdysozoa</taxon>
        <taxon>Arthropoda</taxon>
        <taxon>Crustacea</taxon>
        <taxon>Multicrustacea</taxon>
        <taxon>Cirripedia</taxon>
        <taxon>Thoracica</taxon>
        <taxon>Thoracicalcarea</taxon>
        <taxon>Balanomorpha</taxon>
        <taxon>Balanoidea</taxon>
        <taxon>Balanidae</taxon>
        <taxon>Amphibalaninae</taxon>
        <taxon>Amphibalanus</taxon>
    </lineage>
</organism>
<dbReference type="InterPro" id="IPR052285">
    <property type="entry name" value="NEXT_complex_subunit"/>
</dbReference>
<dbReference type="InterPro" id="IPR035979">
    <property type="entry name" value="RBD_domain_sf"/>
</dbReference>
<keyword evidence="2 4" id="KW-0694">RNA-binding</keyword>
<sequence>MAGPLERVHRPKDRTTGQPREFAFITYEDEESVPYALEIYQGTQLYGQTIRMQQPRGRLKEAPQLSRSNSLPMMPVQNHHQQQWQQQEQPSNEAMMRQMAARQMMMMATQQAQQVAMAQRFPQFGNGPWQQPPGPWQQQPGPWRQPPPFPPNFNNFGPYGGGGGGGGRGRHHRSQSHRW</sequence>
<evidence type="ECO:0000256" key="4">
    <source>
        <dbReference type="PROSITE-ProRule" id="PRU00176"/>
    </source>
</evidence>
<proteinExistence type="predicted"/>
<dbReference type="EMBL" id="VIIS01001368">
    <property type="protein sequence ID" value="KAF0299406.1"/>
    <property type="molecule type" value="Genomic_DNA"/>
</dbReference>